<dbReference type="RefSeq" id="WP_346246512.1">
    <property type="nucleotide sequence ID" value="NZ_JBDIZK010000005.1"/>
</dbReference>
<name>A0ABV0B7D8_9SPHN</name>
<protein>
    <submittedName>
        <fullName evidence="1">DUF2336 domain-containing protein</fullName>
    </submittedName>
</protein>
<gene>
    <name evidence="1" type="ORF">TPR58_10065</name>
</gene>
<reference evidence="1 2" key="1">
    <citation type="submission" date="2024-05" db="EMBL/GenBank/DDBJ databases">
        <title>Sphingomonas sp. HF-S3 16S ribosomal RNA gene Genome sequencing and assembly.</title>
        <authorList>
            <person name="Lee H."/>
        </authorList>
    </citation>
    <scope>NUCLEOTIDE SEQUENCE [LARGE SCALE GENOMIC DNA]</scope>
    <source>
        <strain evidence="1 2">HF-S3</strain>
    </source>
</reference>
<comment type="caution">
    <text evidence="1">The sequence shown here is derived from an EMBL/GenBank/DDBJ whole genome shotgun (WGS) entry which is preliminary data.</text>
</comment>
<organism evidence="1 2">
    <name type="scientific">Sphingomonas rustica</name>
    <dbReference type="NCBI Taxonomy" id="3103142"/>
    <lineage>
        <taxon>Bacteria</taxon>
        <taxon>Pseudomonadati</taxon>
        <taxon>Pseudomonadota</taxon>
        <taxon>Alphaproteobacteria</taxon>
        <taxon>Sphingomonadales</taxon>
        <taxon>Sphingomonadaceae</taxon>
        <taxon>Sphingomonas</taxon>
    </lineage>
</organism>
<proteinExistence type="predicted"/>
<keyword evidence="2" id="KW-1185">Reference proteome</keyword>
<dbReference type="Proteomes" id="UP001427805">
    <property type="component" value="Unassembled WGS sequence"/>
</dbReference>
<dbReference type="InterPro" id="IPR019285">
    <property type="entry name" value="DUF2336"/>
</dbReference>
<dbReference type="Pfam" id="PF10098">
    <property type="entry name" value="DUF2336"/>
    <property type="match status" value="1"/>
</dbReference>
<evidence type="ECO:0000313" key="1">
    <source>
        <dbReference type="EMBL" id="MEN3747514.1"/>
    </source>
</evidence>
<sequence length="338" mass="36860">MTATDDFFLPEDQRLGEQMRSSMAIVLRTLIDMIEAEIRDHAARLLTARGEAETAQALTADADPVLSRLMQSGLLRDPELMAELIARVRAELIGNALPMDGVVDPERPSLINRFVQHPDRLVASGAMAVLIAESRRRAGAERPQVAHAELPAELHHRMTWWVAATLRERACRQHEGSTDALDRALADAATRSLAAYDEGERLEAAAMRFAAAVASSPAELAGLLGEALADRRIVLFTALLAYALGVDYALSREIVLDPAGDRLWLALRALDLKREDVARIGYALCEADARRDLEEFADLLDPIASIAPDEARLALAPLRLHPDYRAAVSALSRSGRGA</sequence>
<evidence type="ECO:0000313" key="2">
    <source>
        <dbReference type="Proteomes" id="UP001427805"/>
    </source>
</evidence>
<accession>A0ABV0B7D8</accession>
<dbReference type="EMBL" id="JBDIZK010000005">
    <property type="protein sequence ID" value="MEN3747514.1"/>
    <property type="molecule type" value="Genomic_DNA"/>
</dbReference>